<feature type="compositionally biased region" description="Basic residues" evidence="5">
    <location>
        <begin position="96"/>
        <end position="109"/>
    </location>
</feature>
<evidence type="ECO:0000256" key="2">
    <source>
        <dbReference type="ARBA" id="ARBA00022723"/>
    </source>
</evidence>
<comment type="caution">
    <text evidence="7">The sequence shown here is derived from an EMBL/GenBank/DDBJ whole genome shotgun (WGS) entry which is preliminary data.</text>
</comment>
<dbReference type="PROSITE" id="PS50846">
    <property type="entry name" value="HMA_2"/>
    <property type="match status" value="1"/>
</dbReference>
<reference evidence="7 8" key="1">
    <citation type="journal article" date="2020" name="IScience">
        <title>Genome Sequencing of the Endangered Kingdonia uniflora (Circaeasteraceae, Ranunculales) Reveals Potential Mechanisms of Evolutionary Specialization.</title>
        <authorList>
            <person name="Sun Y."/>
            <person name="Deng T."/>
            <person name="Zhang A."/>
            <person name="Moore M.J."/>
            <person name="Landis J.B."/>
            <person name="Lin N."/>
            <person name="Zhang H."/>
            <person name="Zhang X."/>
            <person name="Huang J."/>
            <person name="Zhang X."/>
            <person name="Sun H."/>
            <person name="Wang H."/>
        </authorList>
    </citation>
    <scope>NUCLEOTIDE SEQUENCE [LARGE SCALE GENOMIC DNA]</scope>
    <source>
        <strain evidence="7">TB1705</strain>
        <tissue evidence="7">Leaf</tissue>
    </source>
</reference>
<evidence type="ECO:0000256" key="3">
    <source>
        <dbReference type="ARBA" id="ARBA00023289"/>
    </source>
</evidence>
<feature type="domain" description="HMA" evidence="6">
    <location>
        <begin position="12"/>
        <end position="77"/>
    </location>
</feature>
<gene>
    <name evidence="7" type="ORF">GIB67_039476</name>
</gene>
<feature type="region of interest" description="Disordered" evidence="5">
    <location>
        <begin position="76"/>
        <end position="118"/>
    </location>
</feature>
<keyword evidence="2" id="KW-0479">Metal-binding</keyword>
<dbReference type="FunFam" id="3.30.70.100:FF:000008">
    <property type="entry name" value="Copper transport protein ATOX1"/>
    <property type="match status" value="1"/>
</dbReference>
<accession>A0A7J7LIY6</accession>
<proteinExistence type="inferred from homology"/>
<name>A0A7J7LIY6_9MAGN</name>
<dbReference type="SUPFAM" id="SSF55008">
    <property type="entry name" value="HMA, heavy metal-associated domain"/>
    <property type="match status" value="1"/>
</dbReference>
<dbReference type="Proteomes" id="UP000541444">
    <property type="component" value="Unassembled WGS sequence"/>
</dbReference>
<dbReference type="CDD" id="cd00371">
    <property type="entry name" value="HMA"/>
    <property type="match status" value="1"/>
</dbReference>
<evidence type="ECO:0000313" key="7">
    <source>
        <dbReference type="EMBL" id="KAF6142512.1"/>
    </source>
</evidence>
<protein>
    <recommendedName>
        <fullName evidence="6">HMA domain-containing protein</fullName>
    </recommendedName>
</protein>
<dbReference type="Pfam" id="PF00403">
    <property type="entry name" value="HMA"/>
    <property type="match status" value="1"/>
</dbReference>
<keyword evidence="3" id="KW-0636">Prenylation</keyword>
<evidence type="ECO:0000256" key="1">
    <source>
        <dbReference type="ARBA" id="ARBA00022481"/>
    </source>
</evidence>
<dbReference type="EMBL" id="JACGCM010002254">
    <property type="protein sequence ID" value="KAF6142512.1"/>
    <property type="molecule type" value="Genomic_DNA"/>
</dbReference>
<keyword evidence="8" id="KW-1185">Reference proteome</keyword>
<keyword evidence="1" id="KW-0488">Methylation</keyword>
<dbReference type="OrthoDB" id="689350at2759"/>
<dbReference type="GO" id="GO:0046872">
    <property type="term" value="F:metal ion binding"/>
    <property type="evidence" value="ECO:0007669"/>
    <property type="project" value="UniProtKB-KW"/>
</dbReference>
<dbReference type="PANTHER" id="PTHR45868:SF80">
    <property type="entry name" value="F15K9.8-RELATED"/>
    <property type="match status" value="1"/>
</dbReference>
<sequence>MATTIAQEPLKSQIWVLKVSIHCEGCKRKVKRVLHNIDGVYNTTIDSQQHKVTVTTGDMIDAKTLINKLTKTGKHAELWPEKKPGNSLCEADGAVKKKKGGKKKGKKSQKSNNDSNPVETSITAAVESDVGSNTPLDQVNLTPISHPSYSYPSCGLSPYRPAVFDMSYNMAHPNRVSHYVTHPMTAYMCTDTTIPKTYFTPAAPAVYLYDSYNDEEHGCSIM</sequence>
<comment type="similarity">
    <text evidence="4">Belongs to the HIPP family.</text>
</comment>
<dbReference type="Gene3D" id="3.30.70.100">
    <property type="match status" value="1"/>
</dbReference>
<evidence type="ECO:0000256" key="5">
    <source>
        <dbReference type="SAM" id="MobiDB-lite"/>
    </source>
</evidence>
<dbReference type="AlphaFoldDB" id="A0A7J7LIY6"/>
<dbReference type="PANTHER" id="PTHR45868">
    <property type="entry name" value="HEAVY METAL-ASSOCIATED ISOPRENYLATED PLANT PROTEIN 33-RELATED"/>
    <property type="match status" value="1"/>
</dbReference>
<dbReference type="InterPro" id="IPR036163">
    <property type="entry name" value="HMA_dom_sf"/>
</dbReference>
<evidence type="ECO:0000256" key="4">
    <source>
        <dbReference type="ARBA" id="ARBA00024045"/>
    </source>
</evidence>
<organism evidence="7 8">
    <name type="scientific">Kingdonia uniflora</name>
    <dbReference type="NCBI Taxonomy" id="39325"/>
    <lineage>
        <taxon>Eukaryota</taxon>
        <taxon>Viridiplantae</taxon>
        <taxon>Streptophyta</taxon>
        <taxon>Embryophyta</taxon>
        <taxon>Tracheophyta</taxon>
        <taxon>Spermatophyta</taxon>
        <taxon>Magnoliopsida</taxon>
        <taxon>Ranunculales</taxon>
        <taxon>Circaeasteraceae</taxon>
        <taxon>Kingdonia</taxon>
    </lineage>
</organism>
<dbReference type="InterPro" id="IPR006121">
    <property type="entry name" value="HMA_dom"/>
</dbReference>
<evidence type="ECO:0000259" key="6">
    <source>
        <dbReference type="PROSITE" id="PS50846"/>
    </source>
</evidence>
<keyword evidence="3" id="KW-0449">Lipoprotein</keyword>
<evidence type="ECO:0000313" key="8">
    <source>
        <dbReference type="Proteomes" id="UP000541444"/>
    </source>
</evidence>